<evidence type="ECO:0000313" key="7">
    <source>
        <dbReference type="EMBL" id="MBC2677626.1"/>
    </source>
</evidence>
<accession>A0A7X1KSD6</accession>
<sequence>MDNGSFALRQQVERLYKDHHGWLSGLLRRKLGNSTDAADLAHDIYLNLIRKGAVPAPEHCRCYLTQIAKGMLIDLYRRRSLEAGHLERLRHQDVPLGPSEESRALAFEALTQVDAVINQQPAKARQALLLHRLSGMGHREIASQINVSVSSVEKYIASAMRACQPFASDRCSH</sequence>
<organism evidence="7 8">
    <name type="scientific">Pseudomonas baltica</name>
    <dbReference type="NCBI Taxonomy" id="2762576"/>
    <lineage>
        <taxon>Bacteria</taxon>
        <taxon>Pseudomonadati</taxon>
        <taxon>Pseudomonadota</taxon>
        <taxon>Gammaproteobacteria</taxon>
        <taxon>Pseudomonadales</taxon>
        <taxon>Pseudomonadaceae</taxon>
        <taxon>Pseudomonas</taxon>
    </lineage>
</organism>
<evidence type="ECO:0000256" key="2">
    <source>
        <dbReference type="ARBA" id="ARBA00023015"/>
    </source>
</evidence>
<evidence type="ECO:0000256" key="3">
    <source>
        <dbReference type="ARBA" id="ARBA00023082"/>
    </source>
</evidence>
<dbReference type="SUPFAM" id="SSF88659">
    <property type="entry name" value="Sigma3 and sigma4 domains of RNA polymerase sigma factors"/>
    <property type="match status" value="1"/>
</dbReference>
<evidence type="ECO:0000256" key="1">
    <source>
        <dbReference type="ARBA" id="ARBA00010641"/>
    </source>
</evidence>
<dbReference type="NCBIfam" id="TIGR02937">
    <property type="entry name" value="sigma70-ECF"/>
    <property type="match status" value="1"/>
</dbReference>
<proteinExistence type="inferred from homology"/>
<dbReference type="PANTHER" id="PTHR43133">
    <property type="entry name" value="RNA POLYMERASE ECF-TYPE SIGMA FACTO"/>
    <property type="match status" value="1"/>
</dbReference>
<dbReference type="InterPro" id="IPR007627">
    <property type="entry name" value="RNA_pol_sigma70_r2"/>
</dbReference>
<dbReference type="Proteomes" id="UP000546173">
    <property type="component" value="Unassembled WGS sequence"/>
</dbReference>
<feature type="domain" description="RNA polymerase sigma factor 70 region 4 type 2" evidence="6">
    <location>
        <begin position="112"/>
        <end position="163"/>
    </location>
</feature>
<dbReference type="GO" id="GO:0003677">
    <property type="term" value="F:DNA binding"/>
    <property type="evidence" value="ECO:0007669"/>
    <property type="project" value="InterPro"/>
</dbReference>
<name>A0A7X1KSD6_9PSED</name>
<dbReference type="PANTHER" id="PTHR43133:SF63">
    <property type="entry name" value="RNA POLYMERASE SIGMA FACTOR FECI-RELATED"/>
    <property type="match status" value="1"/>
</dbReference>
<keyword evidence="4" id="KW-0804">Transcription</keyword>
<gene>
    <name evidence="7" type="ORF">H7993_04400</name>
</gene>
<dbReference type="SUPFAM" id="SSF88946">
    <property type="entry name" value="Sigma2 domain of RNA polymerase sigma factors"/>
    <property type="match status" value="1"/>
</dbReference>
<dbReference type="Gene3D" id="1.10.10.10">
    <property type="entry name" value="Winged helix-like DNA-binding domain superfamily/Winged helix DNA-binding domain"/>
    <property type="match status" value="1"/>
</dbReference>
<keyword evidence="8" id="KW-1185">Reference proteome</keyword>
<dbReference type="InterPro" id="IPR014284">
    <property type="entry name" value="RNA_pol_sigma-70_dom"/>
</dbReference>
<dbReference type="AlphaFoldDB" id="A0A7X1KSD6"/>
<dbReference type="GO" id="GO:0006352">
    <property type="term" value="P:DNA-templated transcription initiation"/>
    <property type="evidence" value="ECO:0007669"/>
    <property type="project" value="InterPro"/>
</dbReference>
<dbReference type="InterPro" id="IPR013324">
    <property type="entry name" value="RNA_pol_sigma_r3/r4-like"/>
</dbReference>
<dbReference type="InterPro" id="IPR013325">
    <property type="entry name" value="RNA_pol_sigma_r2"/>
</dbReference>
<evidence type="ECO:0000313" key="8">
    <source>
        <dbReference type="Proteomes" id="UP000546173"/>
    </source>
</evidence>
<evidence type="ECO:0000256" key="4">
    <source>
        <dbReference type="ARBA" id="ARBA00023163"/>
    </source>
</evidence>
<comment type="caution">
    <text evidence="7">The sequence shown here is derived from an EMBL/GenBank/DDBJ whole genome shotgun (WGS) entry which is preliminary data.</text>
</comment>
<evidence type="ECO:0000259" key="6">
    <source>
        <dbReference type="Pfam" id="PF08281"/>
    </source>
</evidence>
<dbReference type="Pfam" id="PF04542">
    <property type="entry name" value="Sigma70_r2"/>
    <property type="match status" value="1"/>
</dbReference>
<dbReference type="EMBL" id="JACMYH010000001">
    <property type="protein sequence ID" value="MBC2677626.1"/>
    <property type="molecule type" value="Genomic_DNA"/>
</dbReference>
<dbReference type="InterPro" id="IPR013249">
    <property type="entry name" value="RNA_pol_sigma70_r4_t2"/>
</dbReference>
<keyword evidence="2" id="KW-0805">Transcription regulation</keyword>
<dbReference type="GO" id="GO:0016987">
    <property type="term" value="F:sigma factor activity"/>
    <property type="evidence" value="ECO:0007669"/>
    <property type="project" value="UniProtKB-KW"/>
</dbReference>
<reference evidence="7 8" key="1">
    <citation type="submission" date="2020-08" db="EMBL/GenBank/DDBJ databases">
        <title>Pseudomonas sp. nov.</title>
        <authorList>
            <person name="Gieschler S."/>
            <person name="Fiedler G."/>
            <person name="Brinks E."/>
            <person name="Boehnlein C."/>
            <person name="Franz C.M.A.P."/>
            <person name="Kabisch J."/>
        </authorList>
    </citation>
    <scope>NUCLEOTIDE SEQUENCE [LARGE SCALE GENOMIC DNA]</scope>
    <source>
        <strain evidence="7 8">MBT-2</strain>
    </source>
</reference>
<feature type="domain" description="RNA polymerase sigma-70 region 2" evidence="5">
    <location>
        <begin position="15"/>
        <end position="80"/>
    </location>
</feature>
<dbReference type="InterPro" id="IPR036388">
    <property type="entry name" value="WH-like_DNA-bd_sf"/>
</dbReference>
<dbReference type="Pfam" id="PF08281">
    <property type="entry name" value="Sigma70_r4_2"/>
    <property type="match status" value="1"/>
</dbReference>
<dbReference type="InterPro" id="IPR039425">
    <property type="entry name" value="RNA_pol_sigma-70-like"/>
</dbReference>
<protein>
    <submittedName>
        <fullName evidence="7">Sigma-70 family RNA polymerase sigma factor</fullName>
    </submittedName>
</protein>
<evidence type="ECO:0000259" key="5">
    <source>
        <dbReference type="Pfam" id="PF04542"/>
    </source>
</evidence>
<dbReference type="Gene3D" id="1.10.1740.10">
    <property type="match status" value="1"/>
</dbReference>
<comment type="similarity">
    <text evidence="1">Belongs to the sigma-70 factor family. ECF subfamily.</text>
</comment>
<dbReference type="RefSeq" id="WP_122478551.1">
    <property type="nucleotide sequence ID" value="NZ_JACMYH010000001.1"/>
</dbReference>
<keyword evidence="3" id="KW-0731">Sigma factor</keyword>